<keyword evidence="4" id="KW-0677">Repeat</keyword>
<evidence type="ECO:0000256" key="7">
    <source>
        <dbReference type="ARBA" id="ARBA00038360"/>
    </source>
</evidence>
<reference evidence="10" key="2">
    <citation type="submission" date="2025-08" db="UniProtKB">
        <authorList>
            <consortium name="Ensembl"/>
        </authorList>
    </citation>
    <scope>IDENTIFICATION</scope>
</reference>
<evidence type="ECO:0000256" key="2">
    <source>
        <dbReference type="ARBA" id="ARBA00011375"/>
    </source>
</evidence>
<dbReference type="Gene3D" id="1.25.40.10">
    <property type="entry name" value="Tetratricopeptide repeat domain"/>
    <property type="match status" value="1"/>
</dbReference>
<dbReference type="GO" id="GO:0005739">
    <property type="term" value="C:mitochondrion"/>
    <property type="evidence" value="ECO:0007669"/>
    <property type="project" value="TreeGrafter"/>
</dbReference>
<protein>
    <recommendedName>
        <fullName evidence="8">Regulator of microtubule dynamics protein 1</fullName>
    </recommendedName>
    <alternativeName>
        <fullName evidence="9">Protein FAM82B</fullName>
    </alternativeName>
</protein>
<dbReference type="eggNOG" id="ENOG502QSJV">
    <property type="taxonomic scope" value="Eukaryota"/>
</dbReference>
<keyword evidence="3" id="KW-0963">Cytoplasm</keyword>
<dbReference type="HOGENOM" id="CLU_046369_1_1_1"/>
<dbReference type="InParanoid" id="H3ABG4"/>
<dbReference type="GO" id="GO:0097431">
    <property type="term" value="C:mitotic spindle pole"/>
    <property type="evidence" value="ECO:0007669"/>
    <property type="project" value="TreeGrafter"/>
</dbReference>
<organism evidence="10 11">
    <name type="scientific">Latimeria chalumnae</name>
    <name type="common">Coelacanth</name>
    <dbReference type="NCBI Taxonomy" id="7897"/>
    <lineage>
        <taxon>Eukaryota</taxon>
        <taxon>Metazoa</taxon>
        <taxon>Chordata</taxon>
        <taxon>Craniata</taxon>
        <taxon>Vertebrata</taxon>
        <taxon>Euteleostomi</taxon>
        <taxon>Coelacanthiformes</taxon>
        <taxon>Coelacanthidae</taxon>
        <taxon>Latimeria</taxon>
    </lineage>
</organism>
<dbReference type="SUPFAM" id="SSF48452">
    <property type="entry name" value="TPR-like"/>
    <property type="match status" value="1"/>
</dbReference>
<dbReference type="PANTHER" id="PTHR16056">
    <property type="entry name" value="REGULATOR OF MICROTUBULE DYNAMICS PROTEIN"/>
    <property type="match status" value="1"/>
</dbReference>
<accession>H3ABG4</accession>
<comment type="subunit">
    <text evidence="2">Interacts with microtubules.</text>
</comment>
<sequence>VACIALHYFRTLKSNNLVYRLVMAQEIIEQADYLYGSGETQKLYQLLIKRKNSENAELLWRLARASRDLAQLSSTTAEDKKALTFEALEFAKKALEKKNSFAAHKWYAICISDVGEYKGIKEKISDAYIIKEHFEKAIQLNPKDATSIHLLGLWCFTFAEMPWYQQKIAALVFEKPPSSTYEEALSYFSKAEEVDPNFYSKNLLMLGITCLKLRNEKMAILWLTKARDHPSHTEEDKRVQKEAQEMLKTLGIKS</sequence>
<evidence type="ECO:0000256" key="3">
    <source>
        <dbReference type="ARBA" id="ARBA00022490"/>
    </source>
</evidence>
<evidence type="ECO:0000256" key="8">
    <source>
        <dbReference type="ARBA" id="ARBA00039966"/>
    </source>
</evidence>
<evidence type="ECO:0000256" key="4">
    <source>
        <dbReference type="ARBA" id="ARBA00022737"/>
    </source>
</evidence>
<dbReference type="InterPro" id="IPR049039">
    <property type="entry name" value="RMD1-3_a_helical_rpt"/>
</dbReference>
<evidence type="ECO:0000313" key="11">
    <source>
        <dbReference type="Proteomes" id="UP000008672"/>
    </source>
</evidence>
<dbReference type="EMBL" id="AFYH01123925">
    <property type="status" value="NOT_ANNOTATED_CDS"/>
    <property type="molecule type" value="Genomic_DNA"/>
</dbReference>
<dbReference type="Proteomes" id="UP000008672">
    <property type="component" value="Unassembled WGS sequence"/>
</dbReference>
<evidence type="ECO:0000313" key="10">
    <source>
        <dbReference type="Ensembl" id="ENSLACP00000006985.1"/>
    </source>
</evidence>
<name>H3ABG4_LATCH</name>
<dbReference type="GO" id="GO:0005876">
    <property type="term" value="C:spindle microtubule"/>
    <property type="evidence" value="ECO:0007669"/>
    <property type="project" value="TreeGrafter"/>
</dbReference>
<evidence type="ECO:0000256" key="9">
    <source>
        <dbReference type="ARBA" id="ARBA00041958"/>
    </source>
</evidence>
<gene>
    <name evidence="10" type="primary">RMDN1</name>
</gene>
<keyword evidence="11" id="KW-1185">Reference proteome</keyword>
<reference evidence="11" key="1">
    <citation type="submission" date="2011-08" db="EMBL/GenBank/DDBJ databases">
        <title>The draft genome of Latimeria chalumnae.</title>
        <authorList>
            <person name="Di Palma F."/>
            <person name="Alfoldi J."/>
            <person name="Johnson J."/>
            <person name="Berlin A."/>
            <person name="Gnerre S."/>
            <person name="Jaffe D."/>
            <person name="MacCallum I."/>
            <person name="Young S."/>
            <person name="Walker B.J."/>
            <person name="Lander E."/>
            <person name="Lindblad-Toh K."/>
        </authorList>
    </citation>
    <scope>NUCLEOTIDE SEQUENCE [LARGE SCALE GENOMIC DNA]</scope>
    <source>
        <strain evidence="11">Wild caught</strain>
    </source>
</reference>
<dbReference type="OMA" id="KDVEILW"/>
<dbReference type="PANTHER" id="PTHR16056:SF16">
    <property type="entry name" value="REGULATOR OF MICROTUBULE DYNAMICS PROTEIN 1"/>
    <property type="match status" value="1"/>
</dbReference>
<dbReference type="FunCoup" id="H3ABG4">
    <property type="interactions" value="1321"/>
</dbReference>
<dbReference type="STRING" id="7897.ENSLACP00000006985"/>
<proteinExistence type="inferred from homology"/>
<keyword evidence="5" id="KW-0802">TPR repeat</keyword>
<dbReference type="InterPro" id="IPR011990">
    <property type="entry name" value="TPR-like_helical_dom_sf"/>
</dbReference>
<dbReference type="Ensembl" id="ENSLACT00000007044.1">
    <property type="protein sequence ID" value="ENSLACP00000006985.1"/>
    <property type="gene ID" value="ENSLACG00000006202.1"/>
</dbReference>
<dbReference type="AlphaFoldDB" id="H3ABG4"/>
<evidence type="ECO:0000256" key="1">
    <source>
        <dbReference type="ARBA" id="ARBA00004245"/>
    </source>
</evidence>
<evidence type="ECO:0000256" key="5">
    <source>
        <dbReference type="ARBA" id="ARBA00022803"/>
    </source>
</evidence>
<dbReference type="GO" id="GO:0008017">
    <property type="term" value="F:microtubule binding"/>
    <property type="evidence" value="ECO:0007669"/>
    <property type="project" value="TreeGrafter"/>
</dbReference>
<comment type="similarity">
    <text evidence="7">Belongs to the RMDN family.</text>
</comment>
<dbReference type="GeneTree" id="ENSGT00950000182992"/>
<keyword evidence="6" id="KW-0206">Cytoskeleton</keyword>
<dbReference type="Pfam" id="PF21033">
    <property type="entry name" value="RMD1-3"/>
    <property type="match status" value="1"/>
</dbReference>
<reference evidence="10" key="3">
    <citation type="submission" date="2025-09" db="UniProtKB">
        <authorList>
            <consortium name="Ensembl"/>
        </authorList>
    </citation>
    <scope>IDENTIFICATION</scope>
</reference>
<evidence type="ECO:0000256" key="6">
    <source>
        <dbReference type="ARBA" id="ARBA00023212"/>
    </source>
</evidence>
<comment type="subcellular location">
    <subcellularLocation>
        <location evidence="1">Cytoplasm</location>
        <location evidence="1">Cytoskeleton</location>
    </subcellularLocation>
</comment>
<dbReference type="Bgee" id="ENSLACG00000006202">
    <property type="expression patterns" value="Expressed in muscle tissue and 5 other cell types or tissues"/>
</dbReference>